<dbReference type="GO" id="GO:0003677">
    <property type="term" value="F:DNA binding"/>
    <property type="evidence" value="ECO:0007669"/>
    <property type="project" value="UniProtKB-KW"/>
</dbReference>
<name>A0A2V1JUD4_EUBRA</name>
<protein>
    <submittedName>
        <fullName evidence="7">DeoR family transcriptional regulator</fullName>
    </submittedName>
</protein>
<feature type="domain" description="HTH gntR-type" evidence="6">
    <location>
        <begin position="14"/>
        <end position="82"/>
    </location>
</feature>
<dbReference type="Gene3D" id="3.40.640.10">
    <property type="entry name" value="Type I PLP-dependent aspartate aminotransferase-like (Major domain)"/>
    <property type="match status" value="1"/>
</dbReference>
<dbReference type="CDD" id="cd00609">
    <property type="entry name" value="AAT_like"/>
    <property type="match status" value="1"/>
</dbReference>
<dbReference type="InterPro" id="IPR036388">
    <property type="entry name" value="WH-like_DNA-bd_sf"/>
</dbReference>
<dbReference type="PANTHER" id="PTHR46577">
    <property type="entry name" value="HTH-TYPE TRANSCRIPTIONAL REGULATORY PROTEIN GABR"/>
    <property type="match status" value="1"/>
</dbReference>
<dbReference type="Pfam" id="PF00392">
    <property type="entry name" value="GntR"/>
    <property type="match status" value="1"/>
</dbReference>
<keyword evidence="8" id="KW-1185">Reference proteome</keyword>
<reference evidence="7 8" key="1">
    <citation type="submission" date="2014-09" db="EMBL/GenBank/DDBJ databases">
        <title>Butyrate-producing bacteria isolated from human gut.</title>
        <authorList>
            <person name="Zhang Q."/>
            <person name="Zhao L."/>
        </authorList>
    </citation>
    <scope>NUCLEOTIDE SEQUENCE [LARGE SCALE GENOMIC DNA]</scope>
    <source>
        <strain evidence="7 8">21</strain>
    </source>
</reference>
<comment type="similarity">
    <text evidence="1">In the C-terminal section; belongs to the class-I pyridoxal-phosphate-dependent aminotransferase family.</text>
</comment>
<dbReference type="OrthoDB" id="9808770at2"/>
<evidence type="ECO:0000256" key="5">
    <source>
        <dbReference type="ARBA" id="ARBA00023163"/>
    </source>
</evidence>
<dbReference type="PANTHER" id="PTHR46577:SF1">
    <property type="entry name" value="HTH-TYPE TRANSCRIPTIONAL REGULATORY PROTEIN GABR"/>
    <property type="match status" value="1"/>
</dbReference>
<evidence type="ECO:0000256" key="2">
    <source>
        <dbReference type="ARBA" id="ARBA00022898"/>
    </source>
</evidence>
<accession>A0A2V1JUD4</accession>
<keyword evidence="2" id="KW-0663">Pyridoxal phosphate</keyword>
<dbReference type="AlphaFoldDB" id="A0A2V1JUD4"/>
<dbReference type="InterPro" id="IPR051446">
    <property type="entry name" value="HTH_trans_reg/aminotransferase"/>
</dbReference>
<evidence type="ECO:0000256" key="1">
    <source>
        <dbReference type="ARBA" id="ARBA00005384"/>
    </source>
</evidence>
<dbReference type="CDD" id="cd07377">
    <property type="entry name" value="WHTH_GntR"/>
    <property type="match status" value="1"/>
</dbReference>
<proteinExistence type="inferred from homology"/>
<sequence>MKELAITLDAEKKQPLYEQIYEALREAILQGRILQGEKLPSTRFEADYLQVSRSTVELAYDQLVSEGYIHAEPYRGYFACDVRELYDLTDIHTADTQSQSILTEIRSEIAAEKDQKETYRIDFSLNALALESFPYNGLSKIMKNLLLDEGEQIMSSGSAFGEANLKETICDYLFHARNVRCVPEQIVIGAGNEYLQLLLAQMLGKEHCVAMESPTYLRAYKTFRNIGFPVQEVALDESGMRVDLLRETDASIAYVMPSHQFPLGIVMPMKRRLELLNWAMEEPERYIIEDDYDSEFRYKGKPIPALQGIDRFGRVIYLGTFSKSVAPSTRISYMVLPKQLLSRFRECCGFYACTVPNLMQQAICQFMKAGYFEKNLNRMRAIYKAKHDFMLAELRKYPWVLNIMGENSGLHLLVEVGTTLTEQGVIQKCAEQKIRVYGLSEYYISQNPKREYPILLLGYGGLTEEQIADGLQMIDGVLAEMACQTL</sequence>
<dbReference type="RefSeq" id="WP_109214685.1">
    <property type="nucleotide sequence ID" value="NZ_CAJLEE010000033.1"/>
</dbReference>
<dbReference type="Proteomes" id="UP000245288">
    <property type="component" value="Unassembled WGS sequence"/>
</dbReference>
<keyword evidence="4" id="KW-0238">DNA-binding</keyword>
<dbReference type="GO" id="GO:0030170">
    <property type="term" value="F:pyridoxal phosphate binding"/>
    <property type="evidence" value="ECO:0007669"/>
    <property type="project" value="InterPro"/>
</dbReference>
<evidence type="ECO:0000313" key="7">
    <source>
        <dbReference type="EMBL" id="PWE87729.1"/>
    </source>
</evidence>
<keyword evidence="3" id="KW-0805">Transcription regulation</keyword>
<evidence type="ECO:0000256" key="4">
    <source>
        <dbReference type="ARBA" id="ARBA00023125"/>
    </source>
</evidence>
<dbReference type="InterPro" id="IPR000524">
    <property type="entry name" value="Tscrpt_reg_HTH_GntR"/>
</dbReference>
<comment type="caution">
    <text evidence="7">The sequence shown here is derived from an EMBL/GenBank/DDBJ whole genome shotgun (WGS) entry which is preliminary data.</text>
</comment>
<keyword evidence="5" id="KW-0804">Transcription</keyword>
<evidence type="ECO:0000313" key="8">
    <source>
        <dbReference type="Proteomes" id="UP000245288"/>
    </source>
</evidence>
<dbReference type="SUPFAM" id="SSF53383">
    <property type="entry name" value="PLP-dependent transferases"/>
    <property type="match status" value="1"/>
</dbReference>
<organism evidence="7 8">
    <name type="scientific">Eubacterium ramulus</name>
    <dbReference type="NCBI Taxonomy" id="39490"/>
    <lineage>
        <taxon>Bacteria</taxon>
        <taxon>Bacillati</taxon>
        <taxon>Bacillota</taxon>
        <taxon>Clostridia</taxon>
        <taxon>Eubacteriales</taxon>
        <taxon>Eubacteriaceae</taxon>
        <taxon>Eubacterium</taxon>
    </lineage>
</organism>
<dbReference type="GO" id="GO:0003700">
    <property type="term" value="F:DNA-binding transcription factor activity"/>
    <property type="evidence" value="ECO:0007669"/>
    <property type="project" value="InterPro"/>
</dbReference>
<dbReference type="EMBL" id="JRFU01000020">
    <property type="protein sequence ID" value="PWE87729.1"/>
    <property type="molecule type" value="Genomic_DNA"/>
</dbReference>
<dbReference type="InterPro" id="IPR015424">
    <property type="entry name" value="PyrdxlP-dep_Trfase"/>
</dbReference>
<evidence type="ECO:0000259" key="6">
    <source>
        <dbReference type="PROSITE" id="PS50949"/>
    </source>
</evidence>
<dbReference type="Gene3D" id="1.10.10.10">
    <property type="entry name" value="Winged helix-like DNA-binding domain superfamily/Winged helix DNA-binding domain"/>
    <property type="match status" value="1"/>
</dbReference>
<evidence type="ECO:0000256" key="3">
    <source>
        <dbReference type="ARBA" id="ARBA00023015"/>
    </source>
</evidence>
<dbReference type="InterPro" id="IPR004839">
    <property type="entry name" value="Aminotransferase_I/II_large"/>
</dbReference>
<dbReference type="SUPFAM" id="SSF46785">
    <property type="entry name" value="Winged helix' DNA-binding domain"/>
    <property type="match status" value="1"/>
</dbReference>
<dbReference type="Pfam" id="PF00155">
    <property type="entry name" value="Aminotran_1_2"/>
    <property type="match status" value="1"/>
</dbReference>
<dbReference type="InterPro" id="IPR036390">
    <property type="entry name" value="WH_DNA-bd_sf"/>
</dbReference>
<dbReference type="PROSITE" id="PS50949">
    <property type="entry name" value="HTH_GNTR"/>
    <property type="match status" value="1"/>
</dbReference>
<dbReference type="SMART" id="SM00345">
    <property type="entry name" value="HTH_GNTR"/>
    <property type="match status" value="1"/>
</dbReference>
<dbReference type="InterPro" id="IPR015421">
    <property type="entry name" value="PyrdxlP-dep_Trfase_major"/>
</dbReference>
<gene>
    <name evidence="7" type="ORF">LG34_02320</name>
</gene>